<evidence type="ECO:0000313" key="2">
    <source>
        <dbReference type="Proteomes" id="UP001055439"/>
    </source>
</evidence>
<dbReference type="AlphaFoldDB" id="A0A9E7KW56"/>
<dbReference type="Proteomes" id="UP001055439">
    <property type="component" value="Chromosome 8"/>
</dbReference>
<sequence>MLLNPIRPERRRGEPTRLLLAVVVFVDESASGSKSRIRSNKTDQLEPDPIVLKRIREFVSGPKKSGSAYILYIDKLPQTLDPSVQLARLRSSRATAVTTFAGGLDVAPLGEDGLCWIVFVG</sequence>
<gene>
    <name evidence="1" type="ORF">MUK42_17681</name>
</gene>
<protein>
    <submittedName>
        <fullName evidence="1">Uncharacterized protein</fullName>
    </submittedName>
</protein>
<evidence type="ECO:0000313" key="1">
    <source>
        <dbReference type="EMBL" id="URE36443.1"/>
    </source>
</evidence>
<dbReference type="EMBL" id="CP097510">
    <property type="protein sequence ID" value="URE36443.1"/>
    <property type="molecule type" value="Genomic_DNA"/>
</dbReference>
<organism evidence="1 2">
    <name type="scientific">Musa troglodytarum</name>
    <name type="common">fe'i banana</name>
    <dbReference type="NCBI Taxonomy" id="320322"/>
    <lineage>
        <taxon>Eukaryota</taxon>
        <taxon>Viridiplantae</taxon>
        <taxon>Streptophyta</taxon>
        <taxon>Embryophyta</taxon>
        <taxon>Tracheophyta</taxon>
        <taxon>Spermatophyta</taxon>
        <taxon>Magnoliopsida</taxon>
        <taxon>Liliopsida</taxon>
        <taxon>Zingiberales</taxon>
        <taxon>Musaceae</taxon>
        <taxon>Musa</taxon>
    </lineage>
</organism>
<keyword evidence="2" id="KW-1185">Reference proteome</keyword>
<accession>A0A9E7KW56</accession>
<name>A0A9E7KW56_9LILI</name>
<reference evidence="1" key="1">
    <citation type="submission" date="2022-05" db="EMBL/GenBank/DDBJ databases">
        <title>The Musa troglodytarum L. genome provides insights into the mechanism of non-climacteric behaviour and enrichment of carotenoids.</title>
        <authorList>
            <person name="Wang J."/>
        </authorList>
    </citation>
    <scope>NUCLEOTIDE SEQUENCE</scope>
    <source>
        <tissue evidence="1">Leaf</tissue>
    </source>
</reference>
<proteinExistence type="predicted"/>